<dbReference type="GO" id="GO:0008270">
    <property type="term" value="F:zinc ion binding"/>
    <property type="evidence" value="ECO:0007669"/>
    <property type="project" value="InterPro"/>
</dbReference>
<dbReference type="Gene3D" id="4.10.60.10">
    <property type="entry name" value="Zinc finger, CCHC-type"/>
    <property type="match status" value="1"/>
</dbReference>
<feature type="compositionally biased region" description="Polar residues" evidence="1">
    <location>
        <begin position="290"/>
        <end position="315"/>
    </location>
</feature>
<evidence type="ECO:0000259" key="2">
    <source>
        <dbReference type="SMART" id="SM00343"/>
    </source>
</evidence>
<dbReference type="SUPFAM" id="SSF57756">
    <property type="entry name" value="Retrovirus zinc finger-like domains"/>
    <property type="match status" value="1"/>
</dbReference>
<evidence type="ECO:0000313" key="4">
    <source>
        <dbReference type="Proteomes" id="UP001304243"/>
    </source>
</evidence>
<dbReference type="RefSeq" id="XP_064675717.1">
    <property type="nucleotide sequence ID" value="XM_064826660.1"/>
</dbReference>
<organism evidence="3 4">
    <name type="scientific">Mucor velutinosus</name>
    <dbReference type="NCBI Taxonomy" id="708070"/>
    <lineage>
        <taxon>Eukaryota</taxon>
        <taxon>Fungi</taxon>
        <taxon>Fungi incertae sedis</taxon>
        <taxon>Mucoromycota</taxon>
        <taxon>Mucoromycotina</taxon>
        <taxon>Mucoromycetes</taxon>
        <taxon>Mucorales</taxon>
        <taxon>Mucorineae</taxon>
        <taxon>Mucoraceae</taxon>
        <taxon>Mucor</taxon>
    </lineage>
</organism>
<feature type="compositionally biased region" description="Polar residues" evidence="1">
    <location>
        <begin position="400"/>
        <end position="420"/>
    </location>
</feature>
<feature type="region of interest" description="Disordered" evidence="1">
    <location>
        <begin position="358"/>
        <end position="485"/>
    </location>
</feature>
<evidence type="ECO:0000313" key="3">
    <source>
        <dbReference type="EMBL" id="KAK4509051.1"/>
    </source>
</evidence>
<protein>
    <recommendedName>
        <fullName evidence="2">CCHC-type domain-containing protein</fullName>
    </recommendedName>
</protein>
<name>A0AAN7D6V4_9FUNG</name>
<proteinExistence type="predicted"/>
<evidence type="ECO:0000256" key="1">
    <source>
        <dbReference type="SAM" id="MobiDB-lite"/>
    </source>
</evidence>
<feature type="domain" description="CCHC-type" evidence="2">
    <location>
        <begin position="249"/>
        <end position="265"/>
    </location>
</feature>
<keyword evidence="4" id="KW-1185">Reference proteome</keyword>
<sequence>MASSAKKQSDNSDPPTQGGSMDSSHNPSNQLFTYQSFTDALKEQKRHNFEVVPDVDNNTFKPLNTYSTFIEAKERNSIVIDCAQFLGMEFKDTTLLEVLREQFPKCLGLKPRIIGKNRKKAIELGFSTENLCRDALLKEFKVNGKVIEVNKTLNHTANVINIGISEIPLMEEDELKPALIKTFERYGDILNIGISKSGDSDWFTGRGFATLNRDKLKESTYANSLTPQVELEGFPGAHLHLVWSQMKPICTDCHTDEHVRLDCPKRRRRLCHRCKSPNHLIAKCPVAPWNNKSTENSNETKSSKSTPGSNENEFQLVSRRNSSSREVNLLDLVKQGQPQQPASQNQFEILNHEVEMGEVEEVEESQGNEENDTEKSTSLDKGVKMSRSSSELANKKPFNVTPSVTQSTPRLATRSNQTLKLTDVDKLTPSKSKRNLDDAISPNGQQETVPFSKKKNTKKNESSTNEAAGSSNTSGSGKPPLNKLD</sequence>
<dbReference type="InterPro" id="IPR036875">
    <property type="entry name" value="Znf_CCHC_sf"/>
</dbReference>
<feature type="compositionally biased region" description="Acidic residues" evidence="1">
    <location>
        <begin position="358"/>
        <end position="372"/>
    </location>
</feature>
<dbReference type="GeneID" id="89951087"/>
<dbReference type="GO" id="GO:0003676">
    <property type="term" value="F:nucleic acid binding"/>
    <property type="evidence" value="ECO:0007669"/>
    <property type="project" value="InterPro"/>
</dbReference>
<feature type="compositionally biased region" description="Basic and acidic residues" evidence="1">
    <location>
        <begin position="373"/>
        <end position="383"/>
    </location>
</feature>
<dbReference type="Proteomes" id="UP001304243">
    <property type="component" value="Unassembled WGS sequence"/>
</dbReference>
<feature type="region of interest" description="Disordered" evidence="1">
    <location>
        <begin position="288"/>
        <end position="321"/>
    </location>
</feature>
<dbReference type="AlphaFoldDB" id="A0AAN7D6V4"/>
<reference evidence="3 4" key="1">
    <citation type="submission" date="2022-11" db="EMBL/GenBank/DDBJ databases">
        <title>Mucor velutinosus strain NIH1002 WGS.</title>
        <authorList>
            <person name="Subramanian P."/>
            <person name="Mullikin J.C."/>
            <person name="Segre J.A."/>
            <person name="Zelazny A.M."/>
        </authorList>
    </citation>
    <scope>NUCLEOTIDE SEQUENCE [LARGE SCALE GENOMIC DNA]</scope>
    <source>
        <strain evidence="3 4">NIH1002</strain>
    </source>
</reference>
<dbReference type="SMART" id="SM00343">
    <property type="entry name" value="ZnF_C2HC"/>
    <property type="match status" value="2"/>
</dbReference>
<accession>A0AAN7D6V4</accession>
<feature type="domain" description="CCHC-type" evidence="2">
    <location>
        <begin position="270"/>
        <end position="286"/>
    </location>
</feature>
<comment type="caution">
    <text evidence="3">The sequence shown here is derived from an EMBL/GenBank/DDBJ whole genome shotgun (WGS) entry which is preliminary data.</text>
</comment>
<feature type="compositionally biased region" description="Polar residues" evidence="1">
    <location>
        <begin position="467"/>
        <end position="476"/>
    </location>
</feature>
<gene>
    <name evidence="3" type="ORF">ATC70_007401</name>
</gene>
<feature type="region of interest" description="Disordered" evidence="1">
    <location>
        <begin position="1"/>
        <end position="29"/>
    </location>
</feature>
<dbReference type="InterPro" id="IPR001878">
    <property type="entry name" value="Znf_CCHC"/>
</dbReference>
<dbReference type="EMBL" id="JASEJX010000039">
    <property type="protein sequence ID" value="KAK4509051.1"/>
    <property type="molecule type" value="Genomic_DNA"/>
</dbReference>